<dbReference type="EC" id="4.3.2.1" evidence="2"/>
<proteinExistence type="predicted"/>
<protein>
    <recommendedName>
        <fullName evidence="2">argininosuccinate lyase</fullName>
        <ecNumber evidence="2">4.3.2.1</ecNumber>
    </recommendedName>
</protein>
<dbReference type="PRINTS" id="PR00149">
    <property type="entry name" value="FUMRATELYASE"/>
</dbReference>
<dbReference type="AlphaFoldDB" id="A0AAU2AFQ5"/>
<evidence type="ECO:0000313" key="7">
    <source>
        <dbReference type="EMBL" id="WTT23213.1"/>
    </source>
</evidence>
<organism evidence="7">
    <name type="scientific">Streptomyces sp. NBC_00093</name>
    <dbReference type="NCBI Taxonomy" id="2975649"/>
    <lineage>
        <taxon>Bacteria</taxon>
        <taxon>Bacillati</taxon>
        <taxon>Actinomycetota</taxon>
        <taxon>Actinomycetes</taxon>
        <taxon>Kitasatosporales</taxon>
        <taxon>Streptomycetaceae</taxon>
        <taxon>Streptomyces</taxon>
    </lineage>
</organism>
<comment type="pathway">
    <text evidence="1">Amino-acid biosynthesis; L-arginine biosynthesis; L-arginine from L-ornithine and carbamoyl phosphate: step 3/3.</text>
</comment>
<dbReference type="GO" id="GO:0005829">
    <property type="term" value="C:cytosol"/>
    <property type="evidence" value="ECO:0007669"/>
    <property type="project" value="TreeGrafter"/>
</dbReference>
<dbReference type="GO" id="GO:0004056">
    <property type="term" value="F:argininosuccinate lyase activity"/>
    <property type="evidence" value="ECO:0007669"/>
    <property type="project" value="UniProtKB-EC"/>
</dbReference>
<evidence type="ECO:0000256" key="3">
    <source>
        <dbReference type="ARBA" id="ARBA00022571"/>
    </source>
</evidence>
<dbReference type="PRINTS" id="PR00145">
    <property type="entry name" value="ARGSUCLYASE"/>
</dbReference>
<dbReference type="Pfam" id="PF00206">
    <property type="entry name" value="Lyase_1"/>
    <property type="match status" value="1"/>
</dbReference>
<evidence type="ECO:0000256" key="1">
    <source>
        <dbReference type="ARBA" id="ARBA00004941"/>
    </source>
</evidence>
<dbReference type="InterPro" id="IPR000362">
    <property type="entry name" value="Fumarate_lyase_fam"/>
</dbReference>
<accession>A0AAU2AFQ5</accession>
<dbReference type="Gene3D" id="1.20.200.10">
    <property type="entry name" value="Fumarase/aspartase (Central domain)"/>
    <property type="match status" value="1"/>
</dbReference>
<sequence length="509" mass="56305">MSEIPETDGVSPSAGHSSAPISGRITSAPSALLHDEILAPQFHYEAEHLLPWYIAIEKVLAIEYGRMGIVPPEEVRELGRLLSEVTADRIRASPDDNMSDIAFALERFVEERLAAPIAGWHVDRSRNDFQSCAQLLFGREQLLRTAEQLLDFARTVHRVASRTLDIPMPGYTHLQTAQIITPGFYLAALCEQSVHSLTRLLATYDGIDLSPLGAGAMAGQELPWDRGHMAELLGFRAVRPHALAAVASRDWAVEITAEFSVLGVSLSRFATDLMSWGSSEYGFIDLPDDLCGISSAMPQKKNFPILERIRGRTAHLSAFHLDLVLGQRNTPYSNSVEVSKEAGAHLYPAFTTARSVLRLLSTVLDNLRFRKDRMREVCEREYLGGFTLANLLTLDEQVPWRRAQVIAGQYIVAASGRGLSPRETDPELLCEVALKHGFELAEPGHALAVAFDVEESLRRKQSAGSAHPDAVRDLLAGQAAHLDEQRVQWARRSERVRGALAEIDRQLGR</sequence>
<evidence type="ECO:0000256" key="2">
    <source>
        <dbReference type="ARBA" id="ARBA00012338"/>
    </source>
</evidence>
<dbReference type="InterPro" id="IPR008948">
    <property type="entry name" value="L-Aspartase-like"/>
</dbReference>
<dbReference type="Gene3D" id="1.10.40.30">
    <property type="entry name" value="Fumarase/aspartase (C-terminal domain)"/>
    <property type="match status" value="1"/>
</dbReference>
<gene>
    <name evidence="7" type="ORF">OHA22_50470</name>
</gene>
<dbReference type="EMBL" id="CP108222">
    <property type="protein sequence ID" value="WTT23213.1"/>
    <property type="molecule type" value="Genomic_DNA"/>
</dbReference>
<dbReference type="PANTHER" id="PTHR43814:SF1">
    <property type="entry name" value="ARGININOSUCCINATE LYASE"/>
    <property type="match status" value="1"/>
</dbReference>
<reference evidence="7" key="1">
    <citation type="submission" date="2022-10" db="EMBL/GenBank/DDBJ databases">
        <title>The complete genomes of actinobacterial strains from the NBC collection.</title>
        <authorList>
            <person name="Joergensen T.S."/>
            <person name="Alvarez Arevalo M."/>
            <person name="Sterndorff E.B."/>
            <person name="Faurdal D."/>
            <person name="Vuksanovic O."/>
            <person name="Mourched A.-S."/>
            <person name="Charusanti P."/>
            <person name="Shaw S."/>
            <person name="Blin K."/>
            <person name="Weber T."/>
        </authorList>
    </citation>
    <scope>NUCLEOTIDE SEQUENCE</scope>
    <source>
        <strain evidence="7">NBC_00093</strain>
    </source>
</reference>
<feature type="domain" description="Fumarate lyase N-terminal" evidence="6">
    <location>
        <begin position="100"/>
        <end position="311"/>
    </location>
</feature>
<keyword evidence="3" id="KW-0055">Arginine biosynthesis</keyword>
<evidence type="ECO:0000256" key="4">
    <source>
        <dbReference type="ARBA" id="ARBA00023239"/>
    </source>
</evidence>
<keyword evidence="3" id="KW-0028">Amino-acid biosynthesis</keyword>
<feature type="region of interest" description="Disordered" evidence="5">
    <location>
        <begin position="1"/>
        <end position="21"/>
    </location>
</feature>
<keyword evidence="4 7" id="KW-0456">Lyase</keyword>
<dbReference type="GO" id="GO:0042450">
    <property type="term" value="P:L-arginine biosynthetic process via ornithine"/>
    <property type="evidence" value="ECO:0007669"/>
    <property type="project" value="InterPro"/>
</dbReference>
<dbReference type="Gene3D" id="1.10.275.10">
    <property type="entry name" value="Fumarase/aspartase (N-terminal domain)"/>
    <property type="match status" value="1"/>
</dbReference>
<dbReference type="InterPro" id="IPR024083">
    <property type="entry name" value="Fumarase/histidase_N"/>
</dbReference>
<name>A0AAU2AFQ5_9ACTN</name>
<dbReference type="InterPro" id="IPR009049">
    <property type="entry name" value="Argininosuccinate_lyase"/>
</dbReference>
<evidence type="ECO:0000256" key="5">
    <source>
        <dbReference type="SAM" id="MobiDB-lite"/>
    </source>
</evidence>
<evidence type="ECO:0000259" key="6">
    <source>
        <dbReference type="Pfam" id="PF00206"/>
    </source>
</evidence>
<dbReference type="PANTHER" id="PTHR43814">
    <property type="entry name" value="ARGININOSUCCINATE LYASE"/>
    <property type="match status" value="1"/>
</dbReference>
<dbReference type="InterPro" id="IPR022761">
    <property type="entry name" value="Fumarate_lyase_N"/>
</dbReference>
<dbReference type="SUPFAM" id="SSF48557">
    <property type="entry name" value="L-aspartase-like"/>
    <property type="match status" value="1"/>
</dbReference>